<dbReference type="FunFam" id="1.10.510.10:FF:000084">
    <property type="entry name" value="Wall-associated receptor kinase 2"/>
    <property type="match status" value="1"/>
</dbReference>
<dbReference type="Gene3D" id="2.10.25.10">
    <property type="entry name" value="Laminin"/>
    <property type="match status" value="1"/>
</dbReference>
<evidence type="ECO:0000259" key="23">
    <source>
        <dbReference type="PROSITE" id="PS50026"/>
    </source>
</evidence>
<feature type="transmembrane region" description="Helical" evidence="20">
    <location>
        <begin position="388"/>
        <end position="414"/>
    </location>
</feature>
<dbReference type="Pfam" id="PF07645">
    <property type="entry name" value="EGF_CA"/>
    <property type="match status" value="1"/>
</dbReference>
<dbReference type="InterPro" id="IPR018097">
    <property type="entry name" value="EGF_Ca-bd_CS"/>
</dbReference>
<dbReference type="PANTHER" id="PTHR27005:SF353">
    <property type="entry name" value="WALL-ASSOCIATED RECEPTOR KINASE-LIKE 22"/>
    <property type="match status" value="1"/>
</dbReference>
<keyword evidence="7 21" id="KW-0732">Signal</keyword>
<dbReference type="Gene3D" id="3.30.200.20">
    <property type="entry name" value="Phosphorylase Kinase, domain 1"/>
    <property type="match status" value="1"/>
</dbReference>
<proteinExistence type="predicted"/>
<dbReference type="PROSITE" id="PS01187">
    <property type="entry name" value="EGF_CA"/>
    <property type="match status" value="1"/>
</dbReference>
<keyword evidence="14" id="KW-1015">Disulfide bond</keyword>
<evidence type="ECO:0000256" key="12">
    <source>
        <dbReference type="ARBA" id="ARBA00022989"/>
    </source>
</evidence>
<evidence type="ECO:0000256" key="17">
    <source>
        <dbReference type="ARBA" id="ARBA00047951"/>
    </source>
</evidence>
<keyword evidence="2" id="KW-0723">Serine/threonine-protein kinase</keyword>
<keyword evidence="24" id="KW-0675">Receptor</keyword>
<evidence type="ECO:0000256" key="19">
    <source>
        <dbReference type="PROSITE-ProRule" id="PRU00076"/>
    </source>
</evidence>
<evidence type="ECO:0000256" key="6">
    <source>
        <dbReference type="ARBA" id="ARBA00022692"/>
    </source>
</evidence>
<dbReference type="SMART" id="SM00181">
    <property type="entry name" value="EGF"/>
    <property type="match status" value="1"/>
</dbReference>
<dbReference type="PROSITE" id="PS50011">
    <property type="entry name" value="PROTEIN_KINASE_DOM"/>
    <property type="match status" value="1"/>
</dbReference>
<dbReference type="PROSITE" id="PS00108">
    <property type="entry name" value="PROTEIN_KINASE_ST"/>
    <property type="match status" value="1"/>
</dbReference>
<dbReference type="SUPFAM" id="SSF56112">
    <property type="entry name" value="Protein kinase-like (PK-like)"/>
    <property type="match status" value="1"/>
</dbReference>
<dbReference type="InterPro" id="IPR045274">
    <property type="entry name" value="WAK-like"/>
</dbReference>
<evidence type="ECO:0000256" key="5">
    <source>
        <dbReference type="ARBA" id="ARBA00022679"/>
    </source>
</evidence>
<dbReference type="CDD" id="cd14066">
    <property type="entry name" value="STKc_IRAK"/>
    <property type="match status" value="1"/>
</dbReference>
<feature type="signal peptide" evidence="21">
    <location>
        <begin position="1"/>
        <end position="17"/>
    </location>
</feature>
<dbReference type="InterPro" id="IPR025287">
    <property type="entry name" value="WAK_GUB"/>
</dbReference>
<evidence type="ECO:0000256" key="21">
    <source>
        <dbReference type="SAM" id="SignalP"/>
    </source>
</evidence>
<dbReference type="Proteomes" id="UP000288805">
    <property type="component" value="Unassembled WGS sequence"/>
</dbReference>
<dbReference type="InterPro" id="IPR000742">
    <property type="entry name" value="EGF"/>
</dbReference>
<evidence type="ECO:0000256" key="16">
    <source>
        <dbReference type="ARBA" id="ARBA00047558"/>
    </source>
</evidence>
<feature type="chain" id="PRO_5019177486" evidence="21">
    <location>
        <begin position="18"/>
        <end position="793"/>
    </location>
</feature>
<name>A0A438CLJ5_VITVI</name>
<sequence length="793" mass="88732">MPLQVLVLVHLITSITSLAFTLQEAGASITRPGCPEKCGNITIPYPFGMGRGCYLNRHFEITCNMSSNPPHPLFLQKLQVLQISEDYLRINDIAHPSCFDNKSGKSDSSNVAFMRTHHFSYSHTQNNFIVIGCDIFAYITEQNSTTYASGCASICPNSSITAGFSSFTCSGVGCCRTNFHKDIKWFYLRIRSINMITPAWTSMPCGLAFIAERNFSIYKNFNVSEKIDKNLYLFQQYLNGQLGKSLALKQSEEKTMLAARILTALTPPRARGISVAALRATKGTPTSQMAAKGNEGIQESSMTLWTKVQLRYFSFILAYAFPKFLLTCFSFYFSKDINECNDPDKKFCHKKALCTNIHGSYLCACPAGYHGDGKKDGTGCIPGKHTHVLAMVFSLGVGITIVPLILLATGLRLYHGRQETEKNKIKQKFFKKNGGLLLQQQISSSKDSVQKTKLYLIEELEKATDGFNSSRIIGKGGLGTVYKGMLSDGSIVAIKKSNTVDGKQLDQFVNEVFILSQINHRHILKLLGCCLETEVPLLVDEYVSSGTLSHYLHDKGHVSTISWKNRLRIAREIASALAYLHSYASIAICHRDIKSSNILLDENLRAVVSDFGLSRSIPLDKTHLTASVHGTFGYLDPDYFYSGQFTDKSDVYTFGVVLAELLTGEKVISLDRFEEGLACHFRSAMKQNRLFEILDNQVVNEGQKEEIVAVAKLTKRCLKLNGKKRPTMRQMEVDLEQLGRSQERFSSQQTRIEEHSLHQQTCQDYCSVSERSHSYTFGPAVEEIVQDDQAFFF</sequence>
<dbReference type="Pfam" id="PF07714">
    <property type="entry name" value="PK_Tyr_Ser-Thr"/>
    <property type="match status" value="1"/>
</dbReference>
<comment type="caution">
    <text evidence="19">Lacks conserved residue(s) required for the propagation of feature annotation.</text>
</comment>
<dbReference type="GO" id="GO:0005524">
    <property type="term" value="F:ATP binding"/>
    <property type="evidence" value="ECO:0007669"/>
    <property type="project" value="UniProtKB-KW"/>
</dbReference>
<evidence type="ECO:0000256" key="14">
    <source>
        <dbReference type="ARBA" id="ARBA00023157"/>
    </source>
</evidence>
<keyword evidence="11" id="KW-0067">ATP-binding</keyword>
<comment type="catalytic activity">
    <reaction evidence="17">
        <text>L-threonyl-[protein] + ATP = O-phospho-L-threonyl-[protein] + ADP + H(+)</text>
        <dbReference type="Rhea" id="RHEA:46608"/>
        <dbReference type="Rhea" id="RHEA-COMP:11060"/>
        <dbReference type="Rhea" id="RHEA-COMP:11605"/>
        <dbReference type="ChEBI" id="CHEBI:15378"/>
        <dbReference type="ChEBI" id="CHEBI:30013"/>
        <dbReference type="ChEBI" id="CHEBI:30616"/>
        <dbReference type="ChEBI" id="CHEBI:61977"/>
        <dbReference type="ChEBI" id="CHEBI:456216"/>
    </reaction>
</comment>
<dbReference type="EMBL" id="QGNW01002180">
    <property type="protein sequence ID" value="RVW24087.1"/>
    <property type="molecule type" value="Genomic_DNA"/>
</dbReference>
<dbReference type="InterPro" id="IPR008271">
    <property type="entry name" value="Ser/Thr_kinase_AS"/>
</dbReference>
<dbReference type="InterPro" id="IPR000152">
    <property type="entry name" value="EGF-type_Asp/Asn_hydroxyl_site"/>
</dbReference>
<dbReference type="FunFam" id="3.30.200.20:FF:000043">
    <property type="entry name" value="Wall-associated receptor kinase 2"/>
    <property type="match status" value="1"/>
</dbReference>
<organism evidence="24 25">
    <name type="scientific">Vitis vinifera</name>
    <name type="common">Grape</name>
    <dbReference type="NCBI Taxonomy" id="29760"/>
    <lineage>
        <taxon>Eukaryota</taxon>
        <taxon>Viridiplantae</taxon>
        <taxon>Streptophyta</taxon>
        <taxon>Embryophyta</taxon>
        <taxon>Tracheophyta</taxon>
        <taxon>Spermatophyta</taxon>
        <taxon>Magnoliopsida</taxon>
        <taxon>eudicotyledons</taxon>
        <taxon>Gunneridae</taxon>
        <taxon>Pentapetalae</taxon>
        <taxon>rosids</taxon>
        <taxon>Vitales</taxon>
        <taxon>Vitaceae</taxon>
        <taxon>Viteae</taxon>
        <taxon>Vitis</taxon>
    </lineage>
</organism>
<evidence type="ECO:0000256" key="20">
    <source>
        <dbReference type="SAM" id="Phobius"/>
    </source>
</evidence>
<dbReference type="InterPro" id="IPR049883">
    <property type="entry name" value="NOTCH1_EGF-like"/>
</dbReference>
<dbReference type="SUPFAM" id="SSF57196">
    <property type="entry name" value="EGF/Laminin"/>
    <property type="match status" value="1"/>
</dbReference>
<keyword evidence="12 20" id="KW-1133">Transmembrane helix</keyword>
<reference evidence="24 25" key="1">
    <citation type="journal article" date="2018" name="PLoS Genet.">
        <title>Population sequencing reveals clonal diversity and ancestral inbreeding in the grapevine cultivar Chardonnay.</title>
        <authorList>
            <person name="Roach M.J."/>
            <person name="Johnson D.L."/>
            <person name="Bohlmann J."/>
            <person name="van Vuuren H.J."/>
            <person name="Jones S.J."/>
            <person name="Pretorius I.S."/>
            <person name="Schmidt S.A."/>
            <person name="Borneman A.R."/>
        </authorList>
    </citation>
    <scope>NUCLEOTIDE SEQUENCE [LARGE SCALE GENOMIC DNA]</scope>
    <source>
        <strain evidence="25">cv. Chardonnay</strain>
        <tissue evidence="24">Leaf</tissue>
    </source>
</reference>
<feature type="domain" description="Protein kinase" evidence="22">
    <location>
        <begin position="467"/>
        <end position="745"/>
    </location>
</feature>
<dbReference type="Pfam" id="PF13947">
    <property type="entry name" value="GUB_WAK_bind"/>
    <property type="match status" value="1"/>
</dbReference>
<dbReference type="InterPro" id="IPR000719">
    <property type="entry name" value="Prot_kinase_dom"/>
</dbReference>
<dbReference type="PROSITE" id="PS00010">
    <property type="entry name" value="ASX_HYDROXYL"/>
    <property type="match status" value="1"/>
</dbReference>
<keyword evidence="4" id="KW-0597">Phosphoprotein</keyword>
<comment type="caution">
    <text evidence="24">The sequence shown here is derived from an EMBL/GenBank/DDBJ whole genome shotgun (WGS) entry which is preliminary data.</text>
</comment>
<evidence type="ECO:0000256" key="11">
    <source>
        <dbReference type="ARBA" id="ARBA00022840"/>
    </source>
</evidence>
<evidence type="ECO:0000256" key="1">
    <source>
        <dbReference type="ARBA" id="ARBA00004479"/>
    </source>
</evidence>
<dbReference type="InterPro" id="IPR001881">
    <property type="entry name" value="EGF-like_Ca-bd_dom"/>
</dbReference>
<feature type="domain" description="EGF-like" evidence="23">
    <location>
        <begin position="336"/>
        <end position="372"/>
    </location>
</feature>
<keyword evidence="9" id="KW-0547">Nucleotide-binding</keyword>
<evidence type="ECO:0000256" key="15">
    <source>
        <dbReference type="ARBA" id="ARBA00023180"/>
    </source>
</evidence>
<dbReference type="PANTHER" id="PTHR27005">
    <property type="entry name" value="WALL-ASSOCIATED RECEPTOR KINASE-LIKE 21"/>
    <property type="match status" value="1"/>
</dbReference>
<evidence type="ECO:0000313" key="24">
    <source>
        <dbReference type="EMBL" id="RVW24087.1"/>
    </source>
</evidence>
<keyword evidence="10 24" id="KW-0418">Kinase</keyword>
<protein>
    <submittedName>
        <fullName evidence="24">Wall-associated receptor kinase 5</fullName>
    </submittedName>
</protein>
<dbReference type="GO" id="GO:0005509">
    <property type="term" value="F:calcium ion binding"/>
    <property type="evidence" value="ECO:0007669"/>
    <property type="project" value="InterPro"/>
</dbReference>
<accession>A0A438CLJ5</accession>
<evidence type="ECO:0000259" key="22">
    <source>
        <dbReference type="PROSITE" id="PS50011"/>
    </source>
</evidence>
<dbReference type="SMART" id="SM00179">
    <property type="entry name" value="EGF_CA"/>
    <property type="match status" value="1"/>
</dbReference>
<evidence type="ECO:0000256" key="10">
    <source>
        <dbReference type="ARBA" id="ARBA00022777"/>
    </source>
</evidence>
<evidence type="ECO:0000256" key="3">
    <source>
        <dbReference type="ARBA" id="ARBA00022536"/>
    </source>
</evidence>
<evidence type="ECO:0000256" key="2">
    <source>
        <dbReference type="ARBA" id="ARBA00022527"/>
    </source>
</evidence>
<evidence type="ECO:0000256" key="18">
    <source>
        <dbReference type="ARBA" id="ARBA00058961"/>
    </source>
</evidence>
<dbReference type="AlphaFoldDB" id="A0A438CLJ5"/>
<dbReference type="InterPro" id="IPR011009">
    <property type="entry name" value="Kinase-like_dom_sf"/>
</dbReference>
<evidence type="ECO:0000256" key="8">
    <source>
        <dbReference type="ARBA" id="ARBA00022737"/>
    </source>
</evidence>
<dbReference type="FunFam" id="2.10.25.10:FF:000038">
    <property type="entry name" value="Fibrillin 2"/>
    <property type="match status" value="1"/>
</dbReference>
<dbReference type="GO" id="GO:0016020">
    <property type="term" value="C:membrane"/>
    <property type="evidence" value="ECO:0007669"/>
    <property type="project" value="UniProtKB-SubCell"/>
</dbReference>
<keyword evidence="3 19" id="KW-0245">EGF-like domain</keyword>
<evidence type="ECO:0000313" key="25">
    <source>
        <dbReference type="Proteomes" id="UP000288805"/>
    </source>
</evidence>
<dbReference type="GO" id="GO:0030247">
    <property type="term" value="F:polysaccharide binding"/>
    <property type="evidence" value="ECO:0007669"/>
    <property type="project" value="InterPro"/>
</dbReference>
<dbReference type="CDD" id="cd00054">
    <property type="entry name" value="EGF_CA"/>
    <property type="match status" value="1"/>
</dbReference>
<gene>
    <name evidence="24" type="primary">WAK5_4</name>
    <name evidence="24" type="ORF">CK203_091323</name>
</gene>
<dbReference type="InterPro" id="IPR001245">
    <property type="entry name" value="Ser-Thr/Tyr_kinase_cat_dom"/>
</dbReference>
<dbReference type="Gene3D" id="1.10.510.10">
    <property type="entry name" value="Transferase(Phosphotransferase) domain 1"/>
    <property type="match status" value="1"/>
</dbReference>
<dbReference type="GO" id="GO:0004674">
    <property type="term" value="F:protein serine/threonine kinase activity"/>
    <property type="evidence" value="ECO:0007669"/>
    <property type="project" value="UniProtKB-KW"/>
</dbReference>
<keyword evidence="8" id="KW-0677">Repeat</keyword>
<keyword evidence="15" id="KW-0325">Glycoprotein</keyword>
<keyword evidence="6 20" id="KW-0812">Transmembrane</keyword>
<evidence type="ECO:0000256" key="7">
    <source>
        <dbReference type="ARBA" id="ARBA00022729"/>
    </source>
</evidence>
<comment type="function">
    <text evidence="18">Serine/threonine-protein kinase that may function as a signaling receptor of extracellular matrix component. Binding to pectin may have significance in the control of cell expansion, morphogenesis and development.</text>
</comment>
<evidence type="ECO:0000256" key="13">
    <source>
        <dbReference type="ARBA" id="ARBA00023136"/>
    </source>
</evidence>
<evidence type="ECO:0000256" key="4">
    <source>
        <dbReference type="ARBA" id="ARBA00022553"/>
    </source>
</evidence>
<dbReference type="PROSITE" id="PS50026">
    <property type="entry name" value="EGF_3"/>
    <property type="match status" value="1"/>
</dbReference>
<comment type="catalytic activity">
    <reaction evidence="16">
        <text>L-seryl-[protein] + ATP = O-phospho-L-seryl-[protein] + ADP + H(+)</text>
        <dbReference type="Rhea" id="RHEA:17989"/>
        <dbReference type="Rhea" id="RHEA-COMP:9863"/>
        <dbReference type="Rhea" id="RHEA-COMP:11604"/>
        <dbReference type="ChEBI" id="CHEBI:15378"/>
        <dbReference type="ChEBI" id="CHEBI:29999"/>
        <dbReference type="ChEBI" id="CHEBI:30616"/>
        <dbReference type="ChEBI" id="CHEBI:83421"/>
        <dbReference type="ChEBI" id="CHEBI:456216"/>
    </reaction>
</comment>
<dbReference type="GO" id="GO:0007166">
    <property type="term" value="P:cell surface receptor signaling pathway"/>
    <property type="evidence" value="ECO:0007669"/>
    <property type="project" value="InterPro"/>
</dbReference>
<keyword evidence="13 20" id="KW-0472">Membrane</keyword>
<evidence type="ECO:0000256" key="9">
    <source>
        <dbReference type="ARBA" id="ARBA00022741"/>
    </source>
</evidence>
<keyword evidence="5" id="KW-0808">Transferase</keyword>
<dbReference type="SMART" id="SM00220">
    <property type="entry name" value="S_TKc"/>
    <property type="match status" value="1"/>
</dbReference>
<comment type="subcellular location">
    <subcellularLocation>
        <location evidence="1">Membrane</location>
        <topology evidence="1">Single-pass type I membrane protein</topology>
    </subcellularLocation>
</comment>